<evidence type="ECO:0000256" key="1">
    <source>
        <dbReference type="ARBA" id="ARBA00023587"/>
    </source>
</evidence>
<dbReference type="EMBL" id="WJNG01000001">
    <property type="protein sequence ID" value="MRH41126.1"/>
    <property type="molecule type" value="Genomic_DNA"/>
</dbReference>
<evidence type="ECO:0000313" key="5">
    <source>
        <dbReference type="Proteomes" id="UP000799092"/>
    </source>
</evidence>
<comment type="subcellular location">
    <subcellularLocation>
        <location evidence="1">Carboxysome</location>
    </subcellularLocation>
</comment>
<keyword evidence="5" id="KW-1185">Reference proteome</keyword>
<dbReference type="SUPFAM" id="SSF159133">
    <property type="entry name" value="EutN/CcmL-like"/>
    <property type="match status" value="1"/>
</dbReference>
<name>A0A6A8D9B2_9BACI</name>
<reference evidence="4" key="1">
    <citation type="submission" date="2019-11" db="EMBL/GenBank/DDBJ databases">
        <authorList>
            <person name="Li J."/>
        </authorList>
    </citation>
    <scope>NUCLEOTIDE SEQUENCE</scope>
    <source>
        <strain evidence="4">B6B</strain>
    </source>
</reference>
<dbReference type="Proteomes" id="UP000799092">
    <property type="component" value="Unassembled WGS sequence"/>
</dbReference>
<dbReference type="Gene3D" id="2.40.50.220">
    <property type="entry name" value="EutN/Ccml"/>
    <property type="match status" value="1"/>
</dbReference>
<accession>A0A6A8D9B2</accession>
<dbReference type="GO" id="GO:0031470">
    <property type="term" value="C:carboxysome"/>
    <property type="evidence" value="ECO:0007669"/>
    <property type="project" value="UniProtKB-SubCell"/>
</dbReference>
<dbReference type="CDD" id="cd01614">
    <property type="entry name" value="EutN_CcmL"/>
    <property type="match status" value="1"/>
</dbReference>
<evidence type="ECO:0000256" key="3">
    <source>
        <dbReference type="ARBA" id="ARBA00024446"/>
    </source>
</evidence>
<proteinExistence type="predicted"/>
<dbReference type="PROSITE" id="PS51932">
    <property type="entry name" value="BMV"/>
    <property type="match status" value="1"/>
</dbReference>
<protein>
    <submittedName>
        <fullName evidence="4">Ethanolamine utilization protein EutN</fullName>
    </submittedName>
</protein>
<keyword evidence="2" id="KW-1282">Carboxysome</keyword>
<dbReference type="RefSeq" id="WP_153734797.1">
    <property type="nucleotide sequence ID" value="NZ_WJNG01000001.1"/>
</dbReference>
<dbReference type="AlphaFoldDB" id="A0A6A8D9B2"/>
<keyword evidence="3" id="KW-1283">Bacterial microcompartment</keyword>
<gene>
    <name evidence="4" type="ORF">GH741_00370</name>
</gene>
<evidence type="ECO:0000313" key="4">
    <source>
        <dbReference type="EMBL" id="MRH41126.1"/>
    </source>
</evidence>
<organism evidence="4 5">
    <name type="scientific">Aquibacillus halophilus</name>
    <dbReference type="NCBI Taxonomy" id="930132"/>
    <lineage>
        <taxon>Bacteria</taxon>
        <taxon>Bacillati</taxon>
        <taxon>Bacillota</taxon>
        <taxon>Bacilli</taxon>
        <taxon>Bacillales</taxon>
        <taxon>Bacillaceae</taxon>
        <taxon>Aquibacillus</taxon>
    </lineage>
</organism>
<dbReference type="InterPro" id="IPR036677">
    <property type="entry name" value="EutN_CcmL_sf"/>
</dbReference>
<evidence type="ECO:0000256" key="2">
    <source>
        <dbReference type="ARBA" id="ARBA00023669"/>
    </source>
</evidence>
<dbReference type="PANTHER" id="PTHR36539">
    <property type="entry name" value="ETHANOLAMINE UTILIZATION PROTEIN EUTN"/>
    <property type="match status" value="1"/>
</dbReference>
<dbReference type="OrthoDB" id="196195at2"/>
<dbReference type="InterPro" id="IPR004992">
    <property type="entry name" value="EutN_CcmL"/>
</dbReference>
<dbReference type="Pfam" id="PF03319">
    <property type="entry name" value="EutN_CcmL"/>
    <property type="match status" value="1"/>
</dbReference>
<sequence length="92" mass="9976">MFVGTVIGSVWATQKEVGMENLKLMIIQPIDWKENESGQTVVAADRIGAGIGEKVIVSRGNPARNLFLNKQIPVDAVIVGIVDSFEVHDVSK</sequence>
<comment type="caution">
    <text evidence="4">The sequence shown here is derived from an EMBL/GenBank/DDBJ whole genome shotgun (WGS) entry which is preliminary data.</text>
</comment>